<evidence type="ECO:0000313" key="2">
    <source>
        <dbReference type="Proteomes" id="UP000004319"/>
    </source>
</evidence>
<gene>
    <name evidence="1" type="ORF">ATPR_2597</name>
</gene>
<dbReference type="Proteomes" id="UP000004319">
    <property type="component" value="Unassembled WGS sequence"/>
</dbReference>
<organism evidence="1 2">
    <name type="scientific">Acetobacter tropicalis NBRC 101654</name>
    <dbReference type="NCBI Taxonomy" id="749388"/>
    <lineage>
        <taxon>Bacteria</taxon>
        <taxon>Pseudomonadati</taxon>
        <taxon>Pseudomonadota</taxon>
        <taxon>Alphaproteobacteria</taxon>
        <taxon>Acetobacterales</taxon>
        <taxon>Acetobacteraceae</taxon>
        <taxon>Acetobacter</taxon>
    </lineage>
</organism>
<evidence type="ECO:0000313" key="1">
    <source>
        <dbReference type="EMBL" id="GAA09593.1"/>
    </source>
</evidence>
<proteinExistence type="predicted"/>
<name>F7VGU8_9PROT</name>
<reference evidence="1 2" key="1">
    <citation type="journal article" date="2011" name="Biochem. Biophys. Res. Commun.">
        <title>Increased number of Arginine-based salt bridges contributes to the thermotolerance of thermotolerant acetic acid bacteria, Acetobacter tropicalis SKU1100.</title>
        <authorList>
            <person name="Matsutani M."/>
            <person name="Hirakawa H."/>
            <person name="Nishikura M."/>
            <person name="Soemphol W."/>
            <person name="Ali I.A.I."/>
            <person name="Yakushi T."/>
            <person name="Matsushita K."/>
        </authorList>
    </citation>
    <scope>NUCLEOTIDE SEQUENCE [LARGE SCALE GENOMIC DNA]</scope>
    <source>
        <strain evidence="1 2">NBRC 101654</strain>
    </source>
</reference>
<dbReference type="AlphaFoldDB" id="F7VGU8"/>
<accession>F7VGU8</accession>
<dbReference type="EMBL" id="BABS01000104">
    <property type="protein sequence ID" value="GAA09593.1"/>
    <property type="molecule type" value="Genomic_DNA"/>
</dbReference>
<sequence>MMTPKQNADLLKTYQQDREVLHAQAEEQAWRLFRYESWSGAPGLEVGGLRGTLV</sequence>
<comment type="caution">
    <text evidence="1">The sequence shown here is derived from an EMBL/GenBank/DDBJ whole genome shotgun (WGS) entry which is preliminary data.</text>
</comment>
<protein>
    <submittedName>
        <fullName evidence="1">Uncharacterized protein</fullName>
    </submittedName>
</protein>